<dbReference type="PANTHER" id="PTHR11571">
    <property type="entry name" value="GLUTATHIONE S-TRANSFERASE"/>
    <property type="match status" value="1"/>
</dbReference>
<protein>
    <recommendedName>
        <fullName evidence="5">Glutathione S-transferase</fullName>
    </recommendedName>
</protein>
<accession>A0A165DSM5</accession>
<dbReference type="Gene3D" id="1.20.1050.10">
    <property type="match status" value="1"/>
</dbReference>
<name>A0A165DSM5_EXIGL</name>
<evidence type="ECO:0000259" key="2">
    <source>
        <dbReference type="PROSITE" id="PS50405"/>
    </source>
</evidence>
<proteinExistence type="predicted"/>
<dbReference type="EMBL" id="KV426194">
    <property type="protein sequence ID" value="KZV85267.1"/>
    <property type="molecule type" value="Genomic_DNA"/>
</dbReference>
<dbReference type="AlphaFoldDB" id="A0A165DSM5"/>
<dbReference type="Pfam" id="PF14497">
    <property type="entry name" value="GST_C_3"/>
    <property type="match status" value="1"/>
</dbReference>
<evidence type="ECO:0000259" key="1">
    <source>
        <dbReference type="PROSITE" id="PS50404"/>
    </source>
</evidence>
<evidence type="ECO:0008006" key="5">
    <source>
        <dbReference type="Google" id="ProtNLM"/>
    </source>
</evidence>
<keyword evidence="4" id="KW-1185">Reference proteome</keyword>
<dbReference type="PROSITE" id="PS50405">
    <property type="entry name" value="GST_CTER"/>
    <property type="match status" value="1"/>
</dbReference>
<evidence type="ECO:0000313" key="4">
    <source>
        <dbReference type="Proteomes" id="UP000077266"/>
    </source>
</evidence>
<dbReference type="CDD" id="cd03039">
    <property type="entry name" value="GST_N_Sigma_like"/>
    <property type="match status" value="1"/>
</dbReference>
<dbReference type="OrthoDB" id="3233083at2759"/>
<gene>
    <name evidence="3" type="ORF">EXIGLDRAFT_775758</name>
</gene>
<dbReference type="InParanoid" id="A0A165DSM5"/>
<dbReference type="Proteomes" id="UP000077266">
    <property type="component" value="Unassembled WGS sequence"/>
</dbReference>
<feature type="domain" description="GST N-terminal" evidence="1">
    <location>
        <begin position="2"/>
        <end position="84"/>
    </location>
</feature>
<dbReference type="InterPro" id="IPR004045">
    <property type="entry name" value="Glutathione_S-Trfase_N"/>
</dbReference>
<organism evidence="3 4">
    <name type="scientific">Exidia glandulosa HHB12029</name>
    <dbReference type="NCBI Taxonomy" id="1314781"/>
    <lineage>
        <taxon>Eukaryota</taxon>
        <taxon>Fungi</taxon>
        <taxon>Dikarya</taxon>
        <taxon>Basidiomycota</taxon>
        <taxon>Agaricomycotina</taxon>
        <taxon>Agaricomycetes</taxon>
        <taxon>Auriculariales</taxon>
        <taxon>Exidiaceae</taxon>
        <taxon>Exidia</taxon>
    </lineage>
</organism>
<dbReference type="InterPro" id="IPR036249">
    <property type="entry name" value="Thioredoxin-like_sf"/>
</dbReference>
<dbReference type="STRING" id="1314781.A0A165DSM5"/>
<reference evidence="3 4" key="1">
    <citation type="journal article" date="2016" name="Mol. Biol. Evol.">
        <title>Comparative Genomics of Early-Diverging Mushroom-Forming Fungi Provides Insights into the Origins of Lignocellulose Decay Capabilities.</title>
        <authorList>
            <person name="Nagy L.G."/>
            <person name="Riley R."/>
            <person name="Tritt A."/>
            <person name="Adam C."/>
            <person name="Daum C."/>
            <person name="Floudas D."/>
            <person name="Sun H."/>
            <person name="Yadav J.S."/>
            <person name="Pangilinan J."/>
            <person name="Larsson K.H."/>
            <person name="Matsuura K."/>
            <person name="Barry K."/>
            <person name="Labutti K."/>
            <person name="Kuo R."/>
            <person name="Ohm R.A."/>
            <person name="Bhattacharya S.S."/>
            <person name="Shirouzu T."/>
            <person name="Yoshinaga Y."/>
            <person name="Martin F.M."/>
            <person name="Grigoriev I.V."/>
            <person name="Hibbett D.S."/>
        </authorList>
    </citation>
    <scope>NUCLEOTIDE SEQUENCE [LARGE SCALE GENOMIC DNA]</scope>
    <source>
        <strain evidence="3 4">HHB12029</strain>
    </source>
</reference>
<dbReference type="Gene3D" id="3.40.30.10">
    <property type="entry name" value="Glutaredoxin"/>
    <property type="match status" value="1"/>
</dbReference>
<dbReference type="InterPro" id="IPR004046">
    <property type="entry name" value="GST_C"/>
</dbReference>
<dbReference type="InterPro" id="IPR010987">
    <property type="entry name" value="Glutathione-S-Trfase_C-like"/>
</dbReference>
<evidence type="ECO:0000313" key="3">
    <source>
        <dbReference type="EMBL" id="KZV85267.1"/>
    </source>
</evidence>
<dbReference type="InterPro" id="IPR050213">
    <property type="entry name" value="GST_superfamily"/>
</dbReference>
<dbReference type="SUPFAM" id="SSF47616">
    <property type="entry name" value="GST C-terminal domain-like"/>
    <property type="match status" value="1"/>
</dbReference>
<dbReference type="SUPFAM" id="SSF52833">
    <property type="entry name" value="Thioredoxin-like"/>
    <property type="match status" value="1"/>
</dbReference>
<dbReference type="InterPro" id="IPR036282">
    <property type="entry name" value="Glutathione-S-Trfase_C_sf"/>
</dbReference>
<dbReference type="InterPro" id="IPR040079">
    <property type="entry name" value="Glutathione_S-Trfase"/>
</dbReference>
<dbReference type="GO" id="GO:0006749">
    <property type="term" value="P:glutathione metabolic process"/>
    <property type="evidence" value="ECO:0007669"/>
    <property type="project" value="TreeGrafter"/>
</dbReference>
<dbReference type="PANTHER" id="PTHR11571:SF150">
    <property type="entry name" value="GLUTATHIONE S-TRANSFERASE"/>
    <property type="match status" value="1"/>
</dbReference>
<feature type="domain" description="GST C-terminal" evidence="2">
    <location>
        <begin position="87"/>
        <end position="211"/>
    </location>
</feature>
<dbReference type="GO" id="GO:0004364">
    <property type="term" value="F:glutathione transferase activity"/>
    <property type="evidence" value="ECO:0007669"/>
    <property type="project" value="TreeGrafter"/>
</dbReference>
<sequence length="226" mass="25142">MTTYELHYFNAAARADLSRLMLDFAGASYKNVLVKGVEWGTKQDTTPFGKIPVLVINDADGSTKELAETSAIETYLAEVLGLMPGSSPFERAETLSVVSAFVDLEDNLVAASLGATSEARKTAHEKALVESVPAYLRYQERFVRGTYYFGDKVTYADLKLYQIAFKLEEMYGASSPLTTRAADFPKLTKIVESLAAGKAGDYTRNRRILGIRQWFKDEWTWGFVAE</sequence>
<dbReference type="PROSITE" id="PS50404">
    <property type="entry name" value="GST_NTER"/>
    <property type="match status" value="1"/>
</dbReference>
<dbReference type="SFLD" id="SFLDS00019">
    <property type="entry name" value="Glutathione_Transferase_(cytos"/>
    <property type="match status" value="1"/>
</dbReference>
<dbReference type="Pfam" id="PF02798">
    <property type="entry name" value="GST_N"/>
    <property type="match status" value="1"/>
</dbReference>